<proteinExistence type="predicted"/>
<evidence type="ECO:0000313" key="2">
    <source>
        <dbReference type="EMBL" id="RKP44287.1"/>
    </source>
</evidence>
<dbReference type="GO" id="GO:0005737">
    <property type="term" value="C:cytoplasm"/>
    <property type="evidence" value="ECO:0007669"/>
    <property type="project" value="TreeGrafter"/>
</dbReference>
<dbReference type="EMBL" id="RBZM01000019">
    <property type="protein sequence ID" value="RKP44287.1"/>
    <property type="molecule type" value="Genomic_DNA"/>
</dbReference>
<accession>A0A494X0P5</accession>
<name>A0A494X0P5_9BACL</name>
<protein>
    <submittedName>
        <fullName evidence="2">Metallophosphoesterase</fullName>
    </submittedName>
</protein>
<dbReference type="SUPFAM" id="SSF56300">
    <property type="entry name" value="Metallo-dependent phosphatases"/>
    <property type="match status" value="1"/>
</dbReference>
<dbReference type="PIRSF" id="PIRSF030250">
    <property type="entry name" value="Ptase_At2g46880"/>
    <property type="match status" value="1"/>
</dbReference>
<dbReference type="InterPro" id="IPR029052">
    <property type="entry name" value="Metallo-depent_PP-like"/>
</dbReference>
<dbReference type="GO" id="GO:0016788">
    <property type="term" value="F:hydrolase activity, acting on ester bonds"/>
    <property type="evidence" value="ECO:0007669"/>
    <property type="project" value="TreeGrafter"/>
</dbReference>
<dbReference type="OrthoDB" id="9816081at2"/>
<sequence>MSRRLRFRPDGTFTIVQFTDLHWKNGESADQRTKALMERVLAEERPDLIVFTGDVIESLHCRDPYQSFRDAVSLAESSGIPWAATFGNHDCEGEVTRKRLMEVQLEHSGSIAQAGPADVAGVGNFVELVAGRNGETAAALYFIDSGDYSKLPSVPGYGWIERSQIDWFEAQARLLRIDNGDRPVPSLAFFHIPLPEYRDLWNERVCYGHRYERVQAPKLNSGMFAAMVRSEAMMGTFCGHDHINDYSGKLHGIRLCYGRATGYHTYGRWLYQRGARVIRLKQGDEGKTDFDSWLRLANGKKISKPCKHSPNRFSRG</sequence>
<evidence type="ECO:0000259" key="1">
    <source>
        <dbReference type="Pfam" id="PF00149"/>
    </source>
</evidence>
<dbReference type="AlphaFoldDB" id="A0A494X0P5"/>
<dbReference type="InterPro" id="IPR004843">
    <property type="entry name" value="Calcineurin-like_PHP"/>
</dbReference>
<dbReference type="CDD" id="cd07383">
    <property type="entry name" value="MPP_Dcr2"/>
    <property type="match status" value="1"/>
</dbReference>
<feature type="domain" description="Calcineurin-like phosphoesterase" evidence="1">
    <location>
        <begin position="14"/>
        <end position="218"/>
    </location>
</feature>
<dbReference type="RefSeq" id="WP_120980113.1">
    <property type="nucleotide sequence ID" value="NZ_RBZM01000019.1"/>
</dbReference>
<dbReference type="Pfam" id="PF00149">
    <property type="entry name" value="Metallophos"/>
    <property type="match status" value="1"/>
</dbReference>
<dbReference type="InterPro" id="IPR011230">
    <property type="entry name" value="PAP14/16/28/29"/>
</dbReference>
<dbReference type="Gene3D" id="3.60.21.10">
    <property type="match status" value="1"/>
</dbReference>
<reference evidence="2 3" key="1">
    <citation type="submission" date="2018-10" db="EMBL/GenBank/DDBJ databases">
        <title>Cohnella sp. M2MS4P-1, whole genome shotgun sequence.</title>
        <authorList>
            <person name="Tuo L."/>
        </authorList>
    </citation>
    <scope>NUCLEOTIDE SEQUENCE [LARGE SCALE GENOMIC DNA]</scope>
    <source>
        <strain evidence="2 3">M2MS4P-1</strain>
    </source>
</reference>
<dbReference type="PANTHER" id="PTHR32440">
    <property type="entry name" value="PHOSPHATASE DCR2-RELATED-RELATED"/>
    <property type="match status" value="1"/>
</dbReference>
<evidence type="ECO:0000313" key="3">
    <source>
        <dbReference type="Proteomes" id="UP000282076"/>
    </source>
</evidence>
<keyword evidence="3" id="KW-1185">Reference proteome</keyword>
<dbReference type="Proteomes" id="UP000282076">
    <property type="component" value="Unassembled WGS sequence"/>
</dbReference>
<gene>
    <name evidence="2" type="ORF">D7Z26_26850</name>
</gene>
<comment type="caution">
    <text evidence="2">The sequence shown here is derived from an EMBL/GenBank/DDBJ whole genome shotgun (WGS) entry which is preliminary data.</text>
</comment>
<organism evidence="2 3">
    <name type="scientific">Cohnella endophytica</name>
    <dbReference type="NCBI Taxonomy" id="2419778"/>
    <lineage>
        <taxon>Bacteria</taxon>
        <taxon>Bacillati</taxon>
        <taxon>Bacillota</taxon>
        <taxon>Bacilli</taxon>
        <taxon>Bacillales</taxon>
        <taxon>Paenibacillaceae</taxon>
        <taxon>Cohnella</taxon>
    </lineage>
</organism>